<protein>
    <submittedName>
        <fullName evidence="1">Uncharacterized protein</fullName>
    </submittedName>
</protein>
<name>A0ACB9IGA6_9ASTR</name>
<evidence type="ECO:0000313" key="1">
    <source>
        <dbReference type="EMBL" id="KAI3806974.1"/>
    </source>
</evidence>
<organism evidence="1 2">
    <name type="scientific">Smallanthus sonchifolius</name>
    <dbReference type="NCBI Taxonomy" id="185202"/>
    <lineage>
        <taxon>Eukaryota</taxon>
        <taxon>Viridiplantae</taxon>
        <taxon>Streptophyta</taxon>
        <taxon>Embryophyta</taxon>
        <taxon>Tracheophyta</taxon>
        <taxon>Spermatophyta</taxon>
        <taxon>Magnoliopsida</taxon>
        <taxon>eudicotyledons</taxon>
        <taxon>Gunneridae</taxon>
        <taxon>Pentapetalae</taxon>
        <taxon>asterids</taxon>
        <taxon>campanulids</taxon>
        <taxon>Asterales</taxon>
        <taxon>Asteraceae</taxon>
        <taxon>Asteroideae</taxon>
        <taxon>Heliantheae alliance</taxon>
        <taxon>Millerieae</taxon>
        <taxon>Smallanthus</taxon>
    </lineage>
</organism>
<evidence type="ECO:0000313" key="2">
    <source>
        <dbReference type="Proteomes" id="UP001056120"/>
    </source>
</evidence>
<proteinExistence type="predicted"/>
<dbReference type="Proteomes" id="UP001056120">
    <property type="component" value="Linkage Group LG08"/>
</dbReference>
<accession>A0ACB9IGA6</accession>
<comment type="caution">
    <text evidence="1">The sequence shown here is derived from an EMBL/GenBank/DDBJ whole genome shotgun (WGS) entry which is preliminary data.</text>
</comment>
<gene>
    <name evidence="1" type="ORF">L1987_22894</name>
</gene>
<dbReference type="EMBL" id="CM042025">
    <property type="protein sequence ID" value="KAI3806974.1"/>
    <property type="molecule type" value="Genomic_DNA"/>
</dbReference>
<reference evidence="1 2" key="2">
    <citation type="journal article" date="2022" name="Mol. Ecol. Resour.">
        <title>The genomes of chicory, endive, great burdock and yacon provide insights into Asteraceae paleo-polyploidization history and plant inulin production.</title>
        <authorList>
            <person name="Fan W."/>
            <person name="Wang S."/>
            <person name="Wang H."/>
            <person name="Wang A."/>
            <person name="Jiang F."/>
            <person name="Liu H."/>
            <person name="Zhao H."/>
            <person name="Xu D."/>
            <person name="Zhang Y."/>
        </authorList>
    </citation>
    <scope>NUCLEOTIDE SEQUENCE [LARGE SCALE GENOMIC DNA]</scope>
    <source>
        <strain evidence="2">cv. Yunnan</strain>
        <tissue evidence="1">Leaves</tissue>
    </source>
</reference>
<sequence length="377" mass="42124">MSSFNSIISFNQQKEKRENFFPVKMDVIDDLEAEYTYAMQLATSIALPMVLLNAIRLKVLETIAEAGPDARLSAHEIATRLSISNDDAPNKLDRMLQLLASYSVVTCTQGDNESKPVRVYGLAPVAKHFIQNEDGASFGPMMDLEQDEVTIKSWFKLKDSIVEGGTPLDKVTGMKGYEYMASDPRFTGVFNKAMKDTSTILMKEILKHYDGFNNLKSLVDVGGGLGGNLFMIVSKHKNIKGINFDLPNMIRRAPQFPGVEHVAGDMYDSVPQGDAMFLKWIVHGFGDDDCIKFLKNCYKALPDDGKVIIVEKIVSFLPDTSSSTKADTHLDALMLNLTHGGKERTEEEFLTLAIESGFSGMRKKCFKCTFWVIEFYK</sequence>
<reference evidence="2" key="1">
    <citation type="journal article" date="2022" name="Mol. Ecol. Resour.">
        <title>The genomes of chicory, endive, great burdock and yacon provide insights into Asteraceae palaeo-polyploidization history and plant inulin production.</title>
        <authorList>
            <person name="Fan W."/>
            <person name="Wang S."/>
            <person name="Wang H."/>
            <person name="Wang A."/>
            <person name="Jiang F."/>
            <person name="Liu H."/>
            <person name="Zhao H."/>
            <person name="Xu D."/>
            <person name="Zhang Y."/>
        </authorList>
    </citation>
    <scope>NUCLEOTIDE SEQUENCE [LARGE SCALE GENOMIC DNA]</scope>
    <source>
        <strain evidence="2">cv. Yunnan</strain>
    </source>
</reference>
<keyword evidence="2" id="KW-1185">Reference proteome</keyword>